<evidence type="ECO:0000313" key="2">
    <source>
        <dbReference type="Proteomes" id="UP000178943"/>
    </source>
</evidence>
<proteinExistence type="predicted"/>
<dbReference type="Proteomes" id="UP000178943">
    <property type="component" value="Unassembled WGS sequence"/>
</dbReference>
<name>A0A1F5V7E4_9BACT</name>
<gene>
    <name evidence="1" type="ORF">A2Y62_10220</name>
</gene>
<evidence type="ECO:0008006" key="3">
    <source>
        <dbReference type="Google" id="ProtNLM"/>
    </source>
</evidence>
<accession>A0A1F5V7E4</accession>
<reference evidence="1 2" key="1">
    <citation type="journal article" date="2016" name="Nat. Commun.">
        <title>Thousands of microbial genomes shed light on interconnected biogeochemical processes in an aquifer system.</title>
        <authorList>
            <person name="Anantharaman K."/>
            <person name="Brown C.T."/>
            <person name="Hug L.A."/>
            <person name="Sharon I."/>
            <person name="Castelle C.J."/>
            <person name="Probst A.J."/>
            <person name="Thomas B.C."/>
            <person name="Singh A."/>
            <person name="Wilkins M.J."/>
            <person name="Karaoz U."/>
            <person name="Brodie E.L."/>
            <person name="Williams K.H."/>
            <person name="Hubbard S.S."/>
            <person name="Banfield J.F."/>
        </authorList>
    </citation>
    <scope>NUCLEOTIDE SEQUENCE [LARGE SCALE GENOMIC DNA]</scope>
</reference>
<sequence>MRKSVLLSIFLVVTMGLVVVFAQQEKPADKDKLDEAIVQGEFAILYVKALRIPTPPGGWTPQSAANQLTSLGIEPKEGWKLDEILTEAVMIDLVKYIGIPLFTHKPDKAVTRALANYVFLRFEKFFRVFQPFIDTTSGKTATYIYQEGNPIPVGPVSPAEP</sequence>
<dbReference type="AlphaFoldDB" id="A0A1F5V7E4"/>
<protein>
    <recommendedName>
        <fullName evidence="3">SLH domain-containing protein</fullName>
    </recommendedName>
</protein>
<evidence type="ECO:0000313" key="1">
    <source>
        <dbReference type="EMBL" id="OGF58841.1"/>
    </source>
</evidence>
<comment type="caution">
    <text evidence="1">The sequence shown here is derived from an EMBL/GenBank/DDBJ whole genome shotgun (WGS) entry which is preliminary data.</text>
</comment>
<organism evidence="1 2">
    <name type="scientific">Candidatus Fischerbacteria bacterium RBG_13_37_8</name>
    <dbReference type="NCBI Taxonomy" id="1817863"/>
    <lineage>
        <taxon>Bacteria</taxon>
        <taxon>Candidatus Fischeribacteriota</taxon>
    </lineage>
</organism>
<dbReference type="EMBL" id="MFGW01000232">
    <property type="protein sequence ID" value="OGF58841.1"/>
    <property type="molecule type" value="Genomic_DNA"/>
</dbReference>